<evidence type="ECO:0000313" key="2">
    <source>
        <dbReference type="Proteomes" id="UP000422232"/>
    </source>
</evidence>
<proteinExistence type="predicted"/>
<gene>
    <name evidence="1" type="ORF">Psal009_03093</name>
</gene>
<dbReference type="Proteomes" id="UP000422232">
    <property type="component" value="Chromosome"/>
</dbReference>
<name>A0A9Q5YLS6_PISSA</name>
<accession>A0A9Q5YLS6</accession>
<dbReference type="RefSeq" id="WP_016209990.1">
    <property type="nucleotide sequence ID" value="NZ_CP012413.1"/>
</dbReference>
<reference evidence="1 2" key="1">
    <citation type="submission" date="2019-04" db="EMBL/GenBank/DDBJ databases">
        <title>Complete genome sequencing of Piscirickettsia salmonis strain Psal-009.</title>
        <authorList>
            <person name="Schober I."/>
            <person name="Bunk B."/>
            <person name="Sproer C."/>
            <person name="Carril G.P."/>
            <person name="Riedel T."/>
            <person name="Flores-Herrera P.A."/>
            <person name="Nourdin-Galindo G."/>
            <person name="Marshall S.H."/>
            <person name="Overmann J."/>
        </authorList>
    </citation>
    <scope>NUCLEOTIDE SEQUENCE [LARGE SCALE GENOMIC DNA]</scope>
    <source>
        <strain evidence="1 2">Psal-009</strain>
    </source>
</reference>
<sequence length="134" mass="15362">MYILVCYGGYPYHAAYVVAIFTGGSFVTQEVYAGDIDSLRLKVKGDFRIYKDLESFFDRSIECMQNKKAQIIILKPAIESNFSNLLIFESVIRKTRQSTLLMYESMEVDEEAPLVAGAEAMLHYYSELLRCTKQ</sequence>
<dbReference type="GeneID" id="66739781"/>
<keyword evidence="2" id="KW-1185">Reference proteome</keyword>
<dbReference type="AlphaFoldDB" id="A0A9Q5YLS6"/>
<dbReference type="EMBL" id="CP038908">
    <property type="protein sequence ID" value="QGO07155.1"/>
    <property type="molecule type" value="Genomic_DNA"/>
</dbReference>
<protein>
    <submittedName>
        <fullName evidence="1">Uncharacterized protein</fullName>
    </submittedName>
</protein>
<evidence type="ECO:0000313" key="1">
    <source>
        <dbReference type="EMBL" id="QGO07155.1"/>
    </source>
</evidence>
<organism evidence="1 2">
    <name type="scientific">Piscirickettsia salmonis</name>
    <dbReference type="NCBI Taxonomy" id="1238"/>
    <lineage>
        <taxon>Bacteria</taxon>
        <taxon>Pseudomonadati</taxon>
        <taxon>Pseudomonadota</taxon>
        <taxon>Gammaproteobacteria</taxon>
        <taxon>Thiotrichales</taxon>
        <taxon>Piscirickettsiaceae</taxon>
        <taxon>Piscirickettsia</taxon>
    </lineage>
</organism>